<protein>
    <submittedName>
        <fullName evidence="3">Uncharacterized protein</fullName>
    </submittedName>
</protein>
<feature type="transmembrane region" description="Helical" evidence="2">
    <location>
        <begin position="20"/>
        <end position="39"/>
    </location>
</feature>
<keyword evidence="2" id="KW-1133">Transmembrane helix</keyword>
<keyword evidence="2" id="KW-0812">Transmembrane</keyword>
<evidence type="ECO:0000313" key="3">
    <source>
        <dbReference type="EMBL" id="KRM06072.1"/>
    </source>
</evidence>
<evidence type="ECO:0000313" key="4">
    <source>
        <dbReference type="Proteomes" id="UP000051451"/>
    </source>
</evidence>
<proteinExistence type="predicted"/>
<dbReference type="Gene3D" id="1.20.1250.20">
    <property type="entry name" value="MFS general substrate transporter like domains"/>
    <property type="match status" value="1"/>
</dbReference>
<comment type="caution">
    <text evidence="3">The sequence shown here is derived from an EMBL/GenBank/DDBJ whole genome shotgun (WGS) entry which is preliminary data.</text>
</comment>
<feature type="transmembrane region" description="Helical" evidence="2">
    <location>
        <begin position="158"/>
        <end position="178"/>
    </location>
</feature>
<feature type="transmembrane region" description="Helical" evidence="2">
    <location>
        <begin position="184"/>
        <end position="205"/>
    </location>
</feature>
<dbReference type="EMBL" id="AZGB01000016">
    <property type="protein sequence ID" value="KRM06072.1"/>
    <property type="molecule type" value="Genomic_DNA"/>
</dbReference>
<dbReference type="RefSeq" id="WP_057871692.1">
    <property type="nucleotide sequence ID" value="NZ_AZGB01000016.1"/>
</dbReference>
<feature type="transmembrane region" description="Helical" evidence="2">
    <location>
        <begin position="89"/>
        <end position="107"/>
    </location>
</feature>
<keyword evidence="2" id="KW-0472">Membrane</keyword>
<feature type="transmembrane region" description="Helical" evidence="2">
    <location>
        <begin position="415"/>
        <end position="437"/>
    </location>
</feature>
<dbReference type="AlphaFoldDB" id="A0A0R1VJY1"/>
<dbReference type="GO" id="GO:0008643">
    <property type="term" value="P:carbohydrate transport"/>
    <property type="evidence" value="ECO:0007669"/>
    <property type="project" value="InterPro"/>
</dbReference>
<gene>
    <name evidence="3" type="ORF">FC89_GL000939</name>
</gene>
<dbReference type="GO" id="GO:0015293">
    <property type="term" value="F:symporter activity"/>
    <property type="evidence" value="ECO:0007669"/>
    <property type="project" value="InterPro"/>
</dbReference>
<feature type="transmembrane region" description="Helical" evidence="2">
    <location>
        <begin position="279"/>
        <end position="300"/>
    </location>
</feature>
<dbReference type="PATRIC" id="fig|1423750.3.peg.963"/>
<sequence length="457" mass="50188">MENNYDKKMMGRWDYLGDALGQVGLSIMTLTVGQMTYFYTDKLGLAVGMVGVYLTIEKIFEVIVGIFLGDMVDKSNLGKNKYTAWMGRLILPAAIAFILLFTVPTSLGQNVSGIYVLTTNILVMAVISSLIATPYASLQVVRTKNRGERSLIGTFRSLASYLCGMLVTIGIIPITNMLGGDRYAWLKFGVGAAIIMVITLSICYFSSRNKTLMEIPIDEKKQESLKRDSIVKNLLKLVRNKYWVMVFFINIFLQINFTLSDMSGVYYMKWIFGDDNLVAVVGGMALIPTILGFIVSTPLVKKFGVMVTMRATALIWIAALLVKALIPANLPIFMVSSVISTFASIPAMTQMGVMSAMAIDYNEYLYGENLVTLTNAAVGMGNRLGGAIATMLLSGSLAVAGYSSQMTVVSTASRYAIYAFSNWIPLISAVCVLLVYLKFDIEKKLPLLQKKAANQEN</sequence>
<dbReference type="GO" id="GO:0005886">
    <property type="term" value="C:plasma membrane"/>
    <property type="evidence" value="ECO:0007669"/>
    <property type="project" value="TreeGrafter"/>
</dbReference>
<dbReference type="Pfam" id="PF13347">
    <property type="entry name" value="MFS_2"/>
    <property type="match status" value="1"/>
</dbReference>
<reference evidence="3 4" key="1">
    <citation type="journal article" date="2015" name="Genome Announc.">
        <title>Expanding the biotechnology potential of lactobacilli through comparative genomics of 213 strains and associated genera.</title>
        <authorList>
            <person name="Sun Z."/>
            <person name="Harris H.M."/>
            <person name="McCann A."/>
            <person name="Guo C."/>
            <person name="Argimon S."/>
            <person name="Zhang W."/>
            <person name="Yang X."/>
            <person name="Jeffery I.B."/>
            <person name="Cooney J.C."/>
            <person name="Kagawa T.F."/>
            <person name="Liu W."/>
            <person name="Song Y."/>
            <person name="Salvetti E."/>
            <person name="Wrobel A."/>
            <person name="Rasinkangas P."/>
            <person name="Parkhill J."/>
            <person name="Rea M.C."/>
            <person name="O'Sullivan O."/>
            <person name="Ritari J."/>
            <person name="Douillard F.P."/>
            <person name="Paul Ross R."/>
            <person name="Yang R."/>
            <person name="Briner A.E."/>
            <person name="Felis G.E."/>
            <person name="de Vos W.M."/>
            <person name="Barrangou R."/>
            <person name="Klaenhammer T.R."/>
            <person name="Caufield P.W."/>
            <person name="Cui Y."/>
            <person name="Zhang H."/>
            <person name="O'Toole P.W."/>
        </authorList>
    </citation>
    <scope>NUCLEOTIDE SEQUENCE [LARGE SCALE GENOMIC DNA]</scope>
    <source>
        <strain evidence="3 4">DSM 18630</strain>
    </source>
</reference>
<organism evidence="3 4">
    <name type="scientific">Liquorilactobacillus ghanensis DSM 18630</name>
    <dbReference type="NCBI Taxonomy" id="1423750"/>
    <lineage>
        <taxon>Bacteria</taxon>
        <taxon>Bacillati</taxon>
        <taxon>Bacillota</taxon>
        <taxon>Bacilli</taxon>
        <taxon>Lactobacillales</taxon>
        <taxon>Lactobacillaceae</taxon>
        <taxon>Liquorilactobacillus</taxon>
    </lineage>
</organism>
<keyword evidence="1" id="KW-0813">Transport</keyword>
<dbReference type="Proteomes" id="UP000051451">
    <property type="component" value="Unassembled WGS sequence"/>
</dbReference>
<dbReference type="InterPro" id="IPR039672">
    <property type="entry name" value="MFS_2"/>
</dbReference>
<dbReference type="InterPro" id="IPR036259">
    <property type="entry name" value="MFS_trans_sf"/>
</dbReference>
<dbReference type="SUPFAM" id="SSF103473">
    <property type="entry name" value="MFS general substrate transporter"/>
    <property type="match status" value="1"/>
</dbReference>
<dbReference type="GeneID" id="98318966"/>
<accession>A0A0R1VJY1</accession>
<feature type="transmembrane region" description="Helical" evidence="2">
    <location>
        <begin position="45"/>
        <end position="68"/>
    </location>
</feature>
<evidence type="ECO:0000256" key="2">
    <source>
        <dbReference type="SAM" id="Phobius"/>
    </source>
</evidence>
<feature type="transmembrane region" description="Helical" evidence="2">
    <location>
        <begin position="242"/>
        <end position="259"/>
    </location>
</feature>
<dbReference type="PANTHER" id="PTHR11328">
    <property type="entry name" value="MAJOR FACILITATOR SUPERFAMILY DOMAIN-CONTAINING PROTEIN"/>
    <property type="match status" value="1"/>
</dbReference>
<evidence type="ECO:0000256" key="1">
    <source>
        <dbReference type="ARBA" id="ARBA00022597"/>
    </source>
</evidence>
<feature type="transmembrane region" description="Helical" evidence="2">
    <location>
        <begin position="113"/>
        <end position="138"/>
    </location>
</feature>
<feature type="transmembrane region" description="Helical" evidence="2">
    <location>
        <begin position="384"/>
        <end position="403"/>
    </location>
</feature>
<dbReference type="PANTHER" id="PTHR11328:SF24">
    <property type="entry name" value="MAJOR FACILITATOR SUPERFAMILY (MFS) PROFILE DOMAIN-CONTAINING PROTEIN"/>
    <property type="match status" value="1"/>
</dbReference>
<keyword evidence="1" id="KW-0762">Sugar transport</keyword>
<dbReference type="STRING" id="1423750.FC89_GL000939"/>
<feature type="transmembrane region" description="Helical" evidence="2">
    <location>
        <begin position="307"/>
        <end position="326"/>
    </location>
</feature>
<dbReference type="OrthoDB" id="9764596at2"/>
<name>A0A0R1VJY1_9LACO</name>
<keyword evidence="4" id="KW-1185">Reference proteome</keyword>